<keyword evidence="3" id="KW-0808">Transferase</keyword>
<dbReference type="GO" id="GO:0009007">
    <property type="term" value="F:site-specific DNA-methyltransferase (adenine-specific) activity"/>
    <property type="evidence" value="ECO:0007669"/>
    <property type="project" value="UniProtKB-EC"/>
</dbReference>
<dbReference type="EMBL" id="PP542043">
    <property type="protein sequence ID" value="XDO02347.1"/>
    <property type="molecule type" value="Genomic_DNA"/>
</dbReference>
<sequence>MESTIPTITTDNYNTIKLYYDDVLNKNKDLVVTSNDEPTPIDCVEEMISKIPESFWKNKNIKILDPCCGCGNFPFVVYYKLLRYHDKEHILTNMLYFNDLNINRTDVMKTIFDNSLNLYNEDFLKINMTERFDLILANPPYAKLLPNGKRASKNHNLIGLFITKSLELLKPKGLLLYITPDNWMSYADRNTLISDLTKLQITYLNIHIAKKYFKTVGSSFVWYLIENTPSYKPITVEGIWNKKIYTDNVESEERRYIPLYYNKIIQSILQKTIDNTNIQKFDVQTSSDLHKYTKKTFISTTQDAIFKYKLIHTPKQTVWSSRPHKFQDGFKVFISTTSYYGTFVDNCGMTQSIAFIMCKDEEEAKKISSVLNHPMYKFINNICRYGNFNNIRILQNFPYCNNYDEVYKKFNISEDEINFIESN</sequence>
<evidence type="ECO:0000256" key="3">
    <source>
        <dbReference type="ARBA" id="ARBA00022679"/>
    </source>
</evidence>
<dbReference type="GO" id="GO:0006304">
    <property type="term" value="P:DNA modification"/>
    <property type="evidence" value="ECO:0007669"/>
    <property type="project" value="InterPro"/>
</dbReference>
<protein>
    <recommendedName>
        <fullName evidence="1">site-specific DNA-methyltransferase (adenine-specific)</fullName>
        <ecNumber evidence="1">2.1.1.72</ecNumber>
    </recommendedName>
</protein>
<evidence type="ECO:0000259" key="6">
    <source>
        <dbReference type="Pfam" id="PF07669"/>
    </source>
</evidence>
<dbReference type="CDD" id="cd02440">
    <property type="entry name" value="AdoMet_MTases"/>
    <property type="match status" value="1"/>
</dbReference>
<comment type="catalytic activity">
    <reaction evidence="5">
        <text>a 2'-deoxyadenosine in DNA + S-adenosyl-L-methionine = an N(6)-methyl-2'-deoxyadenosine in DNA + S-adenosyl-L-homocysteine + H(+)</text>
        <dbReference type="Rhea" id="RHEA:15197"/>
        <dbReference type="Rhea" id="RHEA-COMP:12418"/>
        <dbReference type="Rhea" id="RHEA-COMP:12419"/>
        <dbReference type="ChEBI" id="CHEBI:15378"/>
        <dbReference type="ChEBI" id="CHEBI:57856"/>
        <dbReference type="ChEBI" id="CHEBI:59789"/>
        <dbReference type="ChEBI" id="CHEBI:90615"/>
        <dbReference type="ChEBI" id="CHEBI:90616"/>
        <dbReference type="EC" id="2.1.1.72"/>
    </reaction>
</comment>
<accession>A0AB39J976</accession>
<evidence type="ECO:0000256" key="2">
    <source>
        <dbReference type="ARBA" id="ARBA00022603"/>
    </source>
</evidence>
<dbReference type="PRINTS" id="PR00507">
    <property type="entry name" value="N12N6MTFRASE"/>
</dbReference>
<dbReference type="PANTHER" id="PTHR33841">
    <property type="entry name" value="DNA METHYLTRANSFERASE YEEA-RELATED"/>
    <property type="match status" value="1"/>
</dbReference>
<dbReference type="InterPro" id="IPR011639">
    <property type="entry name" value="MethylTrfase_TaqI-like_dom"/>
</dbReference>
<evidence type="ECO:0000256" key="4">
    <source>
        <dbReference type="ARBA" id="ARBA00022691"/>
    </source>
</evidence>
<keyword evidence="4" id="KW-0949">S-adenosyl-L-methionine</keyword>
<evidence type="ECO:0000313" key="7">
    <source>
        <dbReference type="EMBL" id="XDO02347.1"/>
    </source>
</evidence>
<evidence type="ECO:0000256" key="5">
    <source>
        <dbReference type="ARBA" id="ARBA00047942"/>
    </source>
</evidence>
<dbReference type="SUPFAM" id="SSF53335">
    <property type="entry name" value="S-adenosyl-L-methionine-dependent methyltransferases"/>
    <property type="match status" value="1"/>
</dbReference>
<reference evidence="7" key="1">
    <citation type="submission" date="2024-03" db="EMBL/GenBank/DDBJ databases">
        <title>Eukaryotic viruses encode the ribosomal protein eL40.</title>
        <authorList>
            <person name="Thomy J."/>
            <person name="Schvarcz C.R."/>
            <person name="McBeain K.A."/>
            <person name="Edwards K.F."/>
            <person name="Steward G.F."/>
        </authorList>
    </citation>
    <scope>NUCLEOTIDE SEQUENCE</scope>
    <source>
        <strain evidence="7">FloV-SA2</strain>
    </source>
</reference>
<feature type="domain" description="Type II methyltransferase M.TaqI-like" evidence="6">
    <location>
        <begin position="89"/>
        <end position="187"/>
    </location>
</feature>
<gene>
    <name evidence="7" type="ORF">FloV-SA2_00532</name>
</gene>
<organism evidence="7">
    <name type="scientific">Florenciella sp. virus SA2</name>
    <dbReference type="NCBI Taxonomy" id="3240092"/>
    <lineage>
        <taxon>Viruses</taxon>
    </lineage>
</organism>
<name>A0AB39J976_9VIRU</name>
<dbReference type="PANTHER" id="PTHR33841:SF1">
    <property type="entry name" value="DNA METHYLTRANSFERASE A"/>
    <property type="match status" value="1"/>
</dbReference>
<dbReference type="InterPro" id="IPR002052">
    <property type="entry name" value="DNA_methylase_N6_adenine_CS"/>
</dbReference>
<dbReference type="GO" id="GO:0032259">
    <property type="term" value="P:methylation"/>
    <property type="evidence" value="ECO:0007669"/>
    <property type="project" value="UniProtKB-KW"/>
</dbReference>
<dbReference type="InterPro" id="IPR050953">
    <property type="entry name" value="N4_N6_ade-DNA_methylase"/>
</dbReference>
<dbReference type="Gene3D" id="3.40.50.150">
    <property type="entry name" value="Vaccinia Virus protein VP39"/>
    <property type="match status" value="1"/>
</dbReference>
<dbReference type="Pfam" id="PF07669">
    <property type="entry name" value="Eco57I"/>
    <property type="match status" value="1"/>
</dbReference>
<keyword evidence="2 7" id="KW-0489">Methyltransferase</keyword>
<dbReference type="InterPro" id="IPR029063">
    <property type="entry name" value="SAM-dependent_MTases_sf"/>
</dbReference>
<evidence type="ECO:0000256" key="1">
    <source>
        <dbReference type="ARBA" id="ARBA00011900"/>
    </source>
</evidence>
<dbReference type="PROSITE" id="PS00092">
    <property type="entry name" value="N6_MTASE"/>
    <property type="match status" value="1"/>
</dbReference>
<dbReference type="GO" id="GO:0003676">
    <property type="term" value="F:nucleic acid binding"/>
    <property type="evidence" value="ECO:0007669"/>
    <property type="project" value="InterPro"/>
</dbReference>
<dbReference type="EC" id="2.1.1.72" evidence="1"/>
<proteinExistence type="predicted"/>